<gene>
    <name evidence="6" type="ORF">EJN92_09240</name>
</gene>
<dbReference type="Gene3D" id="1.10.10.10">
    <property type="entry name" value="Winged helix-like DNA-binding domain superfamily/Winged helix DNA-binding domain"/>
    <property type="match status" value="1"/>
</dbReference>
<dbReference type="InterPro" id="IPR005119">
    <property type="entry name" value="LysR_subst-bd"/>
</dbReference>
<keyword evidence="3" id="KW-0238">DNA-binding</keyword>
<dbReference type="EMBL" id="CP034464">
    <property type="protein sequence ID" value="AZP12171.1"/>
    <property type="molecule type" value="Genomic_DNA"/>
</dbReference>
<dbReference type="CDD" id="cd08422">
    <property type="entry name" value="PBP2_CrgA_like"/>
    <property type="match status" value="1"/>
</dbReference>
<dbReference type="GO" id="GO:0006351">
    <property type="term" value="P:DNA-templated transcription"/>
    <property type="evidence" value="ECO:0007669"/>
    <property type="project" value="TreeGrafter"/>
</dbReference>
<dbReference type="Pfam" id="PF00126">
    <property type="entry name" value="HTH_1"/>
    <property type="match status" value="1"/>
</dbReference>
<keyword evidence="7" id="KW-1185">Reference proteome</keyword>
<keyword evidence="2" id="KW-0805">Transcription regulation</keyword>
<evidence type="ECO:0000256" key="3">
    <source>
        <dbReference type="ARBA" id="ARBA00023125"/>
    </source>
</evidence>
<comment type="similarity">
    <text evidence="1">Belongs to the LysR transcriptional regulatory family.</text>
</comment>
<keyword evidence="4" id="KW-0804">Transcription</keyword>
<evidence type="ECO:0000313" key="7">
    <source>
        <dbReference type="Proteomes" id="UP000275663"/>
    </source>
</evidence>
<dbReference type="InterPro" id="IPR036388">
    <property type="entry name" value="WH-like_DNA-bd_sf"/>
</dbReference>
<reference evidence="6 7" key="1">
    <citation type="journal article" date="2011" name="Int. J. Syst. Evol. Microbiol.">
        <title>Description of Undibacterium oligocarboniphilum sp. nov., isolated from purified water, and Undibacterium pigrum strain CCUG 49012 as the type strain of Undibacterium parvum sp. nov., and emended descriptions of the genus Undibacterium and the species Undibacterium pigrum.</title>
        <authorList>
            <person name="Eder W."/>
            <person name="Wanner G."/>
            <person name="Ludwig W."/>
            <person name="Busse H.J."/>
            <person name="Ziemke-Kageler F."/>
            <person name="Lang E."/>
        </authorList>
    </citation>
    <scope>NUCLEOTIDE SEQUENCE [LARGE SCALE GENOMIC DNA]</scope>
    <source>
        <strain evidence="6 7">DSM 23061</strain>
    </source>
</reference>
<dbReference type="InterPro" id="IPR058163">
    <property type="entry name" value="LysR-type_TF_proteobact-type"/>
</dbReference>
<dbReference type="OrthoDB" id="8928056at2"/>
<dbReference type="FunFam" id="1.10.10.10:FF:000001">
    <property type="entry name" value="LysR family transcriptional regulator"/>
    <property type="match status" value="1"/>
</dbReference>
<organism evidence="6 7">
    <name type="scientific">Undibacterium parvum</name>
    <dbReference type="NCBI Taxonomy" id="401471"/>
    <lineage>
        <taxon>Bacteria</taxon>
        <taxon>Pseudomonadati</taxon>
        <taxon>Pseudomonadota</taxon>
        <taxon>Betaproteobacteria</taxon>
        <taxon>Burkholderiales</taxon>
        <taxon>Oxalobacteraceae</taxon>
        <taxon>Undibacterium</taxon>
    </lineage>
</organism>
<dbReference type="PANTHER" id="PTHR30537">
    <property type="entry name" value="HTH-TYPE TRANSCRIPTIONAL REGULATOR"/>
    <property type="match status" value="1"/>
</dbReference>
<dbReference type="InterPro" id="IPR000847">
    <property type="entry name" value="LysR_HTH_N"/>
</dbReference>
<evidence type="ECO:0000256" key="2">
    <source>
        <dbReference type="ARBA" id="ARBA00023015"/>
    </source>
</evidence>
<protein>
    <submittedName>
        <fullName evidence="6">LysR family transcriptional regulator</fullName>
    </submittedName>
</protein>
<evidence type="ECO:0000313" key="6">
    <source>
        <dbReference type="EMBL" id="AZP12171.1"/>
    </source>
</evidence>
<evidence type="ECO:0000256" key="1">
    <source>
        <dbReference type="ARBA" id="ARBA00009437"/>
    </source>
</evidence>
<dbReference type="AlphaFoldDB" id="A0A3S9HJ89"/>
<dbReference type="RefSeq" id="WP_126127553.1">
    <property type="nucleotide sequence ID" value="NZ_CP034464.1"/>
</dbReference>
<name>A0A3S9HJ89_9BURK</name>
<dbReference type="PROSITE" id="PS50931">
    <property type="entry name" value="HTH_LYSR"/>
    <property type="match status" value="1"/>
</dbReference>
<feature type="domain" description="HTH lysR-type" evidence="5">
    <location>
        <begin position="18"/>
        <end position="66"/>
    </location>
</feature>
<sequence>MSINDKLINLLPGLAVMVKVIETGSFSAAARALNCMPSAVSRQISSLEASLKLQLFVRTTRSLRLSEAGQTVAQYAQDMLAAARLASTVSAVNAQPQGLIRLSAPKAFAKQVIQPLLGDFLRLYPEINLQMIVTDRPTDLLQEDIDLGIRITDQPPLGLVAKPLQLIEQILVAAPAYLSARGIPHAPHDLSGHDCIYLGEHANDNRWVLQQGALSQSVVVQGRYIANNTEMRLAAALDAWGIASLPVFTAQAALAEGRLQRVLADWELLTAYRGSAYLLYPPNRYLAPKLRVLIDYLEAQLQH</sequence>
<dbReference type="PANTHER" id="PTHR30537:SF5">
    <property type="entry name" value="HTH-TYPE TRANSCRIPTIONAL ACTIVATOR TTDR-RELATED"/>
    <property type="match status" value="1"/>
</dbReference>
<dbReference type="Proteomes" id="UP000275663">
    <property type="component" value="Chromosome"/>
</dbReference>
<evidence type="ECO:0000259" key="5">
    <source>
        <dbReference type="PROSITE" id="PS50931"/>
    </source>
</evidence>
<dbReference type="Pfam" id="PF03466">
    <property type="entry name" value="LysR_substrate"/>
    <property type="match status" value="1"/>
</dbReference>
<dbReference type="SUPFAM" id="SSF53850">
    <property type="entry name" value="Periplasmic binding protein-like II"/>
    <property type="match status" value="1"/>
</dbReference>
<dbReference type="InterPro" id="IPR036390">
    <property type="entry name" value="WH_DNA-bd_sf"/>
</dbReference>
<evidence type="ECO:0000256" key="4">
    <source>
        <dbReference type="ARBA" id="ARBA00023163"/>
    </source>
</evidence>
<dbReference type="KEGG" id="upv:EJN92_09240"/>
<dbReference type="GO" id="GO:0003700">
    <property type="term" value="F:DNA-binding transcription factor activity"/>
    <property type="evidence" value="ECO:0007669"/>
    <property type="project" value="InterPro"/>
</dbReference>
<proteinExistence type="inferred from homology"/>
<accession>A0A3S9HJ89</accession>
<dbReference type="GO" id="GO:0043565">
    <property type="term" value="F:sequence-specific DNA binding"/>
    <property type="evidence" value="ECO:0007669"/>
    <property type="project" value="TreeGrafter"/>
</dbReference>
<dbReference type="Gene3D" id="3.40.190.290">
    <property type="match status" value="1"/>
</dbReference>
<dbReference type="SUPFAM" id="SSF46785">
    <property type="entry name" value="Winged helix' DNA-binding domain"/>
    <property type="match status" value="1"/>
</dbReference>